<gene>
    <name evidence="9 11" type="primary">lnt</name>
    <name evidence="11" type="ORF">DDZ13_00850</name>
</gene>
<accession>A0A317ZNM9</accession>
<dbReference type="OrthoDB" id="9811121at2"/>
<proteinExistence type="inferred from homology"/>
<evidence type="ECO:0000256" key="8">
    <source>
        <dbReference type="ARBA" id="ARBA00023315"/>
    </source>
</evidence>
<comment type="function">
    <text evidence="9">Catalyzes the phospholipid dependent N-acylation of the N-terminal cysteine of apolipoprotein, the last step in lipoprotein maturation.</text>
</comment>
<comment type="similarity">
    <text evidence="2 9">Belongs to the CN hydrolase family. Apolipoprotein N-acyltransferase subfamily.</text>
</comment>
<feature type="transmembrane region" description="Helical" evidence="9">
    <location>
        <begin position="160"/>
        <end position="184"/>
    </location>
</feature>
<evidence type="ECO:0000256" key="1">
    <source>
        <dbReference type="ARBA" id="ARBA00004651"/>
    </source>
</evidence>
<evidence type="ECO:0000256" key="9">
    <source>
        <dbReference type="HAMAP-Rule" id="MF_01148"/>
    </source>
</evidence>
<protein>
    <recommendedName>
        <fullName evidence="9">Apolipoprotein N-acyltransferase</fullName>
        <shortName evidence="9">ALP N-acyltransferase</shortName>
        <ecNumber evidence="9">2.3.1.269</ecNumber>
    </recommendedName>
</protein>
<dbReference type="SUPFAM" id="SSF56317">
    <property type="entry name" value="Carbon-nitrogen hydrolase"/>
    <property type="match status" value="1"/>
</dbReference>
<dbReference type="InParanoid" id="A0A317ZNM9"/>
<dbReference type="Gene3D" id="3.60.110.10">
    <property type="entry name" value="Carbon-nitrogen hydrolase"/>
    <property type="match status" value="1"/>
</dbReference>
<evidence type="ECO:0000256" key="2">
    <source>
        <dbReference type="ARBA" id="ARBA00010065"/>
    </source>
</evidence>
<feature type="transmembrane region" description="Helical" evidence="9">
    <location>
        <begin position="204"/>
        <end position="222"/>
    </location>
</feature>
<reference evidence="11 12" key="1">
    <citation type="submission" date="2018-05" db="EMBL/GenBank/DDBJ databases">
        <title>Coraliomargarita sinensis sp. nov., isolated from a marine solar saltern.</title>
        <authorList>
            <person name="Zhou L.Y."/>
        </authorList>
    </citation>
    <scope>NUCLEOTIDE SEQUENCE [LARGE SCALE GENOMIC DNA]</scope>
    <source>
        <strain evidence="11 12">WN38</strain>
    </source>
</reference>
<dbReference type="UniPathway" id="UPA00666"/>
<dbReference type="PANTHER" id="PTHR38686">
    <property type="entry name" value="APOLIPOPROTEIN N-ACYLTRANSFERASE"/>
    <property type="match status" value="1"/>
</dbReference>
<dbReference type="InterPro" id="IPR036526">
    <property type="entry name" value="C-N_Hydrolase_sf"/>
</dbReference>
<feature type="transmembrane region" description="Helical" evidence="9">
    <location>
        <begin position="56"/>
        <end position="76"/>
    </location>
</feature>
<dbReference type="EMBL" id="QHJQ01000001">
    <property type="protein sequence ID" value="PXA05449.1"/>
    <property type="molecule type" value="Genomic_DNA"/>
</dbReference>
<feature type="domain" description="CN hydrolase" evidence="10">
    <location>
        <begin position="237"/>
        <end position="487"/>
    </location>
</feature>
<dbReference type="InterPro" id="IPR004563">
    <property type="entry name" value="Apolipo_AcylTrfase"/>
</dbReference>
<comment type="pathway">
    <text evidence="9">Protein modification; lipoprotein biosynthesis (N-acyl transfer).</text>
</comment>
<feature type="transmembrane region" description="Helical" evidence="9">
    <location>
        <begin position="118"/>
        <end position="140"/>
    </location>
</feature>
<dbReference type="Pfam" id="PF00795">
    <property type="entry name" value="CN_hydrolase"/>
    <property type="match status" value="1"/>
</dbReference>
<dbReference type="PROSITE" id="PS50263">
    <property type="entry name" value="CN_HYDROLASE"/>
    <property type="match status" value="1"/>
</dbReference>
<evidence type="ECO:0000256" key="7">
    <source>
        <dbReference type="ARBA" id="ARBA00023136"/>
    </source>
</evidence>
<dbReference type="GO" id="GO:0042158">
    <property type="term" value="P:lipoprotein biosynthetic process"/>
    <property type="evidence" value="ECO:0007669"/>
    <property type="project" value="UniProtKB-UniRule"/>
</dbReference>
<keyword evidence="3 9" id="KW-1003">Cell membrane</keyword>
<dbReference type="InterPro" id="IPR045378">
    <property type="entry name" value="LNT_N"/>
</dbReference>
<name>A0A317ZNM9_9BACT</name>
<keyword evidence="12" id="KW-1185">Reference proteome</keyword>
<dbReference type="Proteomes" id="UP000247099">
    <property type="component" value="Unassembled WGS sequence"/>
</dbReference>
<keyword evidence="11" id="KW-0449">Lipoprotein</keyword>
<dbReference type="AlphaFoldDB" id="A0A317ZNM9"/>
<organism evidence="11 12">
    <name type="scientific">Coraliomargarita sinensis</name>
    <dbReference type="NCBI Taxonomy" id="2174842"/>
    <lineage>
        <taxon>Bacteria</taxon>
        <taxon>Pseudomonadati</taxon>
        <taxon>Verrucomicrobiota</taxon>
        <taxon>Opitutia</taxon>
        <taxon>Puniceicoccales</taxon>
        <taxon>Coraliomargaritaceae</taxon>
        <taxon>Coraliomargarita</taxon>
    </lineage>
</organism>
<evidence type="ECO:0000256" key="5">
    <source>
        <dbReference type="ARBA" id="ARBA00022692"/>
    </source>
</evidence>
<dbReference type="GO" id="GO:0016410">
    <property type="term" value="F:N-acyltransferase activity"/>
    <property type="evidence" value="ECO:0007669"/>
    <property type="project" value="UniProtKB-UniRule"/>
</dbReference>
<keyword evidence="7 9" id="KW-0472">Membrane</keyword>
<sequence length="536" mass="60766">MTQAGHNSSPWWGLLAGVTTALLWVLSIPPFDFAEAAYIAFVPLLLWLYTVPRGKVFWFLAFATGWASWFSILIWLRHVTWVGTILLSAILALLFVLWVGLARFLIPRLAERSFGARVLGFAGLAGFWVFIEWMRTWLFWGFPWAPLALSQWERPVVLQISAWSGAYGVSFLLIFFNCCVAQTLRHRFVRRERKMWTGWFSPDLYMGMACLGLCLYVFFYSLPKPDSSQEWFTAGVVQPYIAPELKWDSDREKENLQVLEKQTRFVASLNNDVLLWPEAAAPWPVIGYPEMNARVLRLTKEIDKPILMGGLTYEKEGDLWHNGVTLAYPSPAMSEDVYRKRELVPFGEYVPKPFHFIVEKFVPLEGNFSPGSGPALIALELKEQTFKIGSLVCYEDVFPALARESARAGAQVFFVATNNAWYGEEGGAEQHAAHSVLRAVENRRPVMRCGNGGWSGWIDAYGTIRDVLYDENGSIYFRGGGSYTVSQYSDWARQQSFYTRHGDWFVGLGGVFAFVALLPGFRPRKSPPAFPPEGIS</sequence>
<evidence type="ECO:0000313" key="12">
    <source>
        <dbReference type="Proteomes" id="UP000247099"/>
    </source>
</evidence>
<evidence type="ECO:0000313" key="11">
    <source>
        <dbReference type="EMBL" id="PXA05449.1"/>
    </source>
</evidence>
<dbReference type="PANTHER" id="PTHR38686:SF1">
    <property type="entry name" value="APOLIPOPROTEIN N-ACYLTRANSFERASE"/>
    <property type="match status" value="1"/>
</dbReference>
<dbReference type="FunCoup" id="A0A317ZNM9">
    <property type="interactions" value="232"/>
</dbReference>
<dbReference type="InterPro" id="IPR003010">
    <property type="entry name" value="C-N_Hydrolase"/>
</dbReference>
<dbReference type="RefSeq" id="WP_110129529.1">
    <property type="nucleotide sequence ID" value="NZ_QHJQ01000001.1"/>
</dbReference>
<dbReference type="GO" id="GO:0005886">
    <property type="term" value="C:plasma membrane"/>
    <property type="evidence" value="ECO:0007669"/>
    <property type="project" value="UniProtKB-SubCell"/>
</dbReference>
<feature type="transmembrane region" description="Helical" evidence="9">
    <location>
        <begin position="9"/>
        <end position="27"/>
    </location>
</feature>
<feature type="transmembrane region" description="Helical" evidence="9">
    <location>
        <begin position="82"/>
        <end position="106"/>
    </location>
</feature>
<feature type="transmembrane region" description="Helical" evidence="9">
    <location>
        <begin position="33"/>
        <end position="49"/>
    </location>
</feature>
<dbReference type="Pfam" id="PF20154">
    <property type="entry name" value="LNT_N"/>
    <property type="match status" value="1"/>
</dbReference>
<dbReference type="NCBIfam" id="TIGR00546">
    <property type="entry name" value="lnt"/>
    <property type="match status" value="1"/>
</dbReference>
<dbReference type="EC" id="2.3.1.269" evidence="9"/>
<evidence type="ECO:0000256" key="3">
    <source>
        <dbReference type="ARBA" id="ARBA00022475"/>
    </source>
</evidence>
<keyword evidence="8 9" id="KW-0012">Acyltransferase</keyword>
<keyword evidence="5 9" id="KW-0812">Transmembrane</keyword>
<keyword evidence="6 9" id="KW-1133">Transmembrane helix</keyword>
<comment type="catalytic activity">
    <reaction evidence="9">
        <text>N-terminal S-1,2-diacyl-sn-glyceryl-L-cysteinyl-[lipoprotein] + a glycerophospholipid = N-acyl-S-1,2-diacyl-sn-glyceryl-L-cysteinyl-[lipoprotein] + a 2-acyl-sn-glycero-3-phospholipid + H(+)</text>
        <dbReference type="Rhea" id="RHEA:48228"/>
        <dbReference type="Rhea" id="RHEA-COMP:14681"/>
        <dbReference type="Rhea" id="RHEA-COMP:14684"/>
        <dbReference type="ChEBI" id="CHEBI:15378"/>
        <dbReference type="ChEBI" id="CHEBI:136912"/>
        <dbReference type="ChEBI" id="CHEBI:140656"/>
        <dbReference type="ChEBI" id="CHEBI:140657"/>
        <dbReference type="ChEBI" id="CHEBI:140660"/>
        <dbReference type="EC" id="2.3.1.269"/>
    </reaction>
</comment>
<evidence type="ECO:0000256" key="4">
    <source>
        <dbReference type="ARBA" id="ARBA00022679"/>
    </source>
</evidence>
<dbReference type="HAMAP" id="MF_01148">
    <property type="entry name" value="Lnt"/>
    <property type="match status" value="1"/>
</dbReference>
<evidence type="ECO:0000256" key="6">
    <source>
        <dbReference type="ARBA" id="ARBA00022989"/>
    </source>
</evidence>
<dbReference type="CDD" id="cd07571">
    <property type="entry name" value="ALP_N-acyl_transferase"/>
    <property type="match status" value="1"/>
</dbReference>
<comment type="subcellular location">
    <subcellularLocation>
        <location evidence="1 9">Cell membrane</location>
        <topology evidence="1 9">Multi-pass membrane protein</topology>
    </subcellularLocation>
</comment>
<comment type="caution">
    <text evidence="11">The sequence shown here is derived from an EMBL/GenBank/DDBJ whole genome shotgun (WGS) entry which is preliminary data.</text>
</comment>
<evidence type="ECO:0000259" key="10">
    <source>
        <dbReference type="PROSITE" id="PS50263"/>
    </source>
</evidence>
<keyword evidence="4 9" id="KW-0808">Transferase</keyword>